<feature type="compositionally biased region" description="Polar residues" evidence="1">
    <location>
        <begin position="61"/>
        <end position="76"/>
    </location>
</feature>
<dbReference type="EMBL" id="EF677064">
    <property type="protein sequence ID" value="ABR16918.1"/>
    <property type="molecule type" value="mRNA"/>
</dbReference>
<dbReference type="AlphaFoldDB" id="B8LMN8"/>
<feature type="compositionally biased region" description="Basic and acidic residues" evidence="1">
    <location>
        <begin position="44"/>
        <end position="55"/>
    </location>
</feature>
<evidence type="ECO:0000313" key="2">
    <source>
        <dbReference type="EMBL" id="ABR16918.1"/>
    </source>
</evidence>
<feature type="region of interest" description="Disordered" evidence="1">
    <location>
        <begin position="37"/>
        <end position="114"/>
    </location>
</feature>
<organism evidence="2">
    <name type="scientific">Picea sitchensis</name>
    <name type="common">Sitka spruce</name>
    <name type="synonym">Pinus sitchensis</name>
    <dbReference type="NCBI Taxonomy" id="3332"/>
    <lineage>
        <taxon>Eukaryota</taxon>
        <taxon>Viridiplantae</taxon>
        <taxon>Streptophyta</taxon>
        <taxon>Embryophyta</taxon>
        <taxon>Tracheophyta</taxon>
        <taxon>Spermatophyta</taxon>
        <taxon>Pinopsida</taxon>
        <taxon>Pinidae</taxon>
        <taxon>Conifers I</taxon>
        <taxon>Pinales</taxon>
        <taxon>Pinaceae</taxon>
        <taxon>Picea</taxon>
    </lineage>
</organism>
<feature type="compositionally biased region" description="Basic and acidic residues" evidence="1">
    <location>
        <begin position="77"/>
        <end position="114"/>
    </location>
</feature>
<sequence length="114" mass="12963">MNQRKANLVAQVVLGTMPRVDSFVPFYLWGHKHSLRRLSNARRRSTDEKEEKGGEDAGPATSKSTRYGKVQENSRSVAEEKEETWKSQEEKDDLLTFKDASLDISKRAHPSGDE</sequence>
<accession>B8LMN8</accession>
<evidence type="ECO:0000256" key="1">
    <source>
        <dbReference type="SAM" id="MobiDB-lite"/>
    </source>
</evidence>
<proteinExistence type="evidence at transcript level"/>
<name>B8LMN8_PICSI</name>
<dbReference type="OMA" id="MNQRKAN"/>
<protein>
    <submittedName>
        <fullName evidence="2">Uncharacterized protein</fullName>
    </submittedName>
</protein>
<reference evidence="2" key="1">
    <citation type="submission" date="2007-06" db="EMBL/GenBank/DDBJ databases">
        <title>Full length cDNA sequences from Sitka Spruce (Picea sitchensis).</title>
        <authorList>
            <person name="Ralph S.G."/>
            <person name="Chun H.E."/>
            <person name="Liao N."/>
            <person name="Ali J."/>
            <person name="Reid K."/>
            <person name="Kolosova N."/>
            <person name="Cooper N."/>
            <person name="Cullis C."/>
            <person name="Jancsik S."/>
            <person name="Moore R."/>
            <person name="Mayo M."/>
            <person name="Wagner S."/>
            <person name="Holt R.A."/>
            <person name="Jones S.J.M."/>
            <person name="Marra M.A."/>
            <person name="Ritland C.E."/>
            <person name="Ritland K."/>
            <person name="Bohlmann J."/>
        </authorList>
    </citation>
    <scope>NUCLEOTIDE SEQUENCE</scope>
    <source>
        <tissue evidence="2">Green portion of the leader tissue</tissue>
    </source>
</reference>